<feature type="transmembrane region" description="Helical" evidence="2">
    <location>
        <begin position="199"/>
        <end position="217"/>
    </location>
</feature>
<accession>A0A395MG91</accession>
<feature type="transmembrane region" description="Helical" evidence="2">
    <location>
        <begin position="676"/>
        <end position="696"/>
    </location>
</feature>
<dbReference type="STRING" id="2594813.A0A395MG91"/>
<dbReference type="Proteomes" id="UP000265631">
    <property type="component" value="Unassembled WGS sequence"/>
</dbReference>
<organism evidence="3 4">
    <name type="scientific">Fusarium flagelliforme</name>
    <dbReference type="NCBI Taxonomy" id="2675880"/>
    <lineage>
        <taxon>Eukaryota</taxon>
        <taxon>Fungi</taxon>
        <taxon>Dikarya</taxon>
        <taxon>Ascomycota</taxon>
        <taxon>Pezizomycotina</taxon>
        <taxon>Sordariomycetes</taxon>
        <taxon>Hypocreomycetidae</taxon>
        <taxon>Hypocreales</taxon>
        <taxon>Nectriaceae</taxon>
        <taxon>Fusarium</taxon>
        <taxon>Fusarium incarnatum-equiseti species complex</taxon>
    </lineage>
</organism>
<protein>
    <submittedName>
        <fullName evidence="3">Uncharacterized protein</fullName>
    </submittedName>
</protein>
<evidence type="ECO:0000313" key="3">
    <source>
        <dbReference type="EMBL" id="RFN46938.1"/>
    </source>
</evidence>
<evidence type="ECO:0000256" key="2">
    <source>
        <dbReference type="SAM" id="Phobius"/>
    </source>
</evidence>
<feature type="transmembrane region" description="Helical" evidence="2">
    <location>
        <begin position="98"/>
        <end position="118"/>
    </location>
</feature>
<keyword evidence="2" id="KW-1133">Transmembrane helix</keyword>
<sequence length="751" mass="83847">MSTSNVHQEPEPILRTPLFSTSQQSQALLPPTLETDADTLSPSAEHSSTDQLDQHDPIDRKGTDSAFVIRQASTICDSGEPSAPQKEVAAYMQWSLEILVLLFGGAIFTSICLILKGYHEQVLPDWEDLLITLNTLISVLATILRVAIAFVMFEILSQLKWEWLTTCFRPVYHAQLFNAASRGVYGSLRLLPTIIRHEPFAVAAIVIAVLSLGIGSFTQQSIQTYPCWRNASNVGDTTFIKIANTVNKSDLRDSWKAGGKSTRRMNLKMQVTIQDAIVNGVKDYHLAPLFKCSSGNCSFPNDFSYDEHTQYSHASLGVCNSCIDVYKLVKGPTSELFDGTRHAIFEIPMKRKPNWKGHGIRVQTKIVHNATNWPVMTTTTVDDFTWALHLVTPEFLNVAQMSIANFTILTASQSGCKRPMEDNVSCPHDCDSRGESTSKDVKTCLPRQEDSRHSFNPVAATCTLYPCLKYYIANVTDARLTETVVREVPLQLHGRGTRWDMFNVWMDKGNASLAAIQEPCSISGVPNSDDNLPLNSQPDPDAVTNLSKLLNTTAPPKCLFEMPQSLWIGFWNEFRFALNSYCFLMRDRGVQCKVSRSRDEARHPNYGIPSYPAHMAALYHNNNASVQTINDTFNALAERLTAAIRFDGKRSNEDKHAEVKGKLLETKVCVNFVWQWLIYPGVLLVSSTILLGAIVIKDTVEKKAHIWKSSILPILLKDHVGTQNTGLNGLEDVAQGLEIKLQRGNRQRDLL</sequence>
<keyword evidence="4" id="KW-1185">Reference proteome</keyword>
<name>A0A395MG91_9HYPO</name>
<dbReference type="AlphaFoldDB" id="A0A395MG91"/>
<feature type="region of interest" description="Disordered" evidence="1">
    <location>
        <begin position="1"/>
        <end position="60"/>
    </location>
</feature>
<proteinExistence type="predicted"/>
<reference evidence="3 4" key="1">
    <citation type="journal article" date="2018" name="PLoS Pathog.">
        <title>Evolution of structural diversity of trichothecenes, a family of toxins produced by plant pathogenic and entomopathogenic fungi.</title>
        <authorList>
            <person name="Proctor R.H."/>
            <person name="McCormick S.P."/>
            <person name="Kim H.S."/>
            <person name="Cardoza R.E."/>
            <person name="Stanley A.M."/>
            <person name="Lindo L."/>
            <person name="Kelly A."/>
            <person name="Brown D.W."/>
            <person name="Lee T."/>
            <person name="Vaughan M.M."/>
            <person name="Alexander N.J."/>
            <person name="Busman M."/>
            <person name="Gutierrez S."/>
        </authorList>
    </citation>
    <scope>NUCLEOTIDE SEQUENCE [LARGE SCALE GENOMIC DNA]</scope>
    <source>
        <strain evidence="3 4">NRRL 13405</strain>
    </source>
</reference>
<gene>
    <name evidence="3" type="ORF">FIE12Z_8826</name>
</gene>
<feature type="compositionally biased region" description="Polar residues" evidence="1">
    <location>
        <begin position="18"/>
        <end position="27"/>
    </location>
</feature>
<comment type="caution">
    <text evidence="3">The sequence shown here is derived from an EMBL/GenBank/DDBJ whole genome shotgun (WGS) entry which is preliminary data.</text>
</comment>
<feature type="transmembrane region" description="Helical" evidence="2">
    <location>
        <begin position="130"/>
        <end position="153"/>
    </location>
</feature>
<feature type="compositionally biased region" description="Polar residues" evidence="1">
    <location>
        <begin position="38"/>
        <end position="51"/>
    </location>
</feature>
<dbReference type="InterPro" id="IPR021514">
    <property type="entry name" value="DUF3176"/>
</dbReference>
<evidence type="ECO:0000256" key="1">
    <source>
        <dbReference type="SAM" id="MobiDB-lite"/>
    </source>
</evidence>
<dbReference type="PANTHER" id="PTHR35394:SF5">
    <property type="entry name" value="DUF3176 DOMAIN-CONTAINING PROTEIN"/>
    <property type="match status" value="1"/>
</dbReference>
<dbReference type="PANTHER" id="PTHR35394">
    <property type="entry name" value="DUF3176 DOMAIN-CONTAINING PROTEIN"/>
    <property type="match status" value="1"/>
</dbReference>
<dbReference type="Pfam" id="PF11374">
    <property type="entry name" value="DUF3176"/>
    <property type="match status" value="1"/>
</dbReference>
<keyword evidence="2" id="KW-0812">Transmembrane</keyword>
<evidence type="ECO:0000313" key="4">
    <source>
        <dbReference type="Proteomes" id="UP000265631"/>
    </source>
</evidence>
<dbReference type="EMBL" id="PXXK01000278">
    <property type="protein sequence ID" value="RFN46938.1"/>
    <property type="molecule type" value="Genomic_DNA"/>
</dbReference>
<keyword evidence="2" id="KW-0472">Membrane</keyword>